<feature type="transmembrane region" description="Helical" evidence="2">
    <location>
        <begin position="109"/>
        <end position="130"/>
    </location>
</feature>
<evidence type="ECO:0000313" key="4">
    <source>
        <dbReference type="Proteomes" id="UP001519288"/>
    </source>
</evidence>
<name>A0ABS4JIZ5_9BACL</name>
<evidence type="ECO:0000256" key="2">
    <source>
        <dbReference type="SAM" id="Phobius"/>
    </source>
</evidence>
<dbReference type="GO" id="GO:0051301">
    <property type="term" value="P:cell division"/>
    <property type="evidence" value="ECO:0007669"/>
    <property type="project" value="UniProtKB-KW"/>
</dbReference>
<keyword evidence="1" id="KW-0175">Coiled coil</keyword>
<keyword evidence="3" id="KW-0132">Cell division</keyword>
<keyword evidence="4" id="KW-1185">Reference proteome</keyword>
<accession>A0ABS4JIZ5</accession>
<evidence type="ECO:0000256" key="1">
    <source>
        <dbReference type="SAM" id="Coils"/>
    </source>
</evidence>
<keyword evidence="2" id="KW-1133">Transmembrane helix</keyword>
<keyword evidence="3" id="KW-0131">Cell cycle</keyword>
<feature type="coiled-coil region" evidence="1">
    <location>
        <begin position="50"/>
        <end position="98"/>
    </location>
</feature>
<keyword evidence="2" id="KW-0812">Transmembrane</keyword>
<gene>
    <name evidence="3" type="ORF">J2Z69_002718</name>
</gene>
<keyword evidence="2" id="KW-0472">Membrane</keyword>
<evidence type="ECO:0000313" key="3">
    <source>
        <dbReference type="EMBL" id="MBP2001673.1"/>
    </source>
</evidence>
<dbReference type="RefSeq" id="WP_209863385.1">
    <property type="nucleotide sequence ID" value="NZ_JAGGLD010000004.1"/>
</dbReference>
<proteinExistence type="predicted"/>
<protein>
    <submittedName>
        <fullName evidence="3">FtsZ-binding cell division protein ZapB</fullName>
    </submittedName>
</protein>
<dbReference type="Proteomes" id="UP001519288">
    <property type="component" value="Unassembled WGS sequence"/>
</dbReference>
<reference evidence="3 4" key="1">
    <citation type="submission" date="2021-03" db="EMBL/GenBank/DDBJ databases">
        <title>Genomic Encyclopedia of Type Strains, Phase IV (KMG-IV): sequencing the most valuable type-strain genomes for metagenomic binning, comparative biology and taxonomic classification.</title>
        <authorList>
            <person name="Goeker M."/>
        </authorList>
    </citation>
    <scope>NUCLEOTIDE SEQUENCE [LARGE SCALE GENOMIC DNA]</scope>
    <source>
        <strain evidence="3 4">DSM 26806</strain>
    </source>
</reference>
<organism evidence="3 4">
    <name type="scientific">Paenibacillus shirakamiensis</name>
    <dbReference type="NCBI Taxonomy" id="1265935"/>
    <lineage>
        <taxon>Bacteria</taxon>
        <taxon>Bacillati</taxon>
        <taxon>Bacillota</taxon>
        <taxon>Bacilli</taxon>
        <taxon>Bacillales</taxon>
        <taxon>Paenibacillaceae</taxon>
        <taxon>Paenibacillus</taxon>
    </lineage>
</organism>
<dbReference type="EMBL" id="JAGGLD010000004">
    <property type="protein sequence ID" value="MBP2001673.1"/>
    <property type="molecule type" value="Genomic_DNA"/>
</dbReference>
<comment type="caution">
    <text evidence="3">The sequence shown here is derived from an EMBL/GenBank/DDBJ whole genome shotgun (WGS) entry which is preliminary data.</text>
</comment>
<sequence length="137" mass="15576">MRNIGARTWIGLIILSITALVLFPGPRAEAGYFDDLFKGVKDITELPNEVNALKKDYQHTMDKLDEATSTLDAYKVQNEQLIAQNQKLTETVQTLMDAEQSRQTSSKRIRSLIVTGIILLVGYFVLLRVLRLVLRRK</sequence>